<evidence type="ECO:0000259" key="3">
    <source>
        <dbReference type="Pfam" id="PF11800"/>
    </source>
</evidence>
<proteinExistence type="predicted"/>
<evidence type="ECO:0000256" key="1">
    <source>
        <dbReference type="SAM" id="MobiDB-lite"/>
    </source>
</evidence>
<dbReference type="InterPro" id="IPR021760">
    <property type="entry name" value="RepC_C"/>
</dbReference>
<evidence type="ECO:0000259" key="2">
    <source>
        <dbReference type="Pfam" id="PF03428"/>
    </source>
</evidence>
<evidence type="ECO:0008006" key="6">
    <source>
        <dbReference type="Google" id="ProtNLM"/>
    </source>
</evidence>
<dbReference type="RefSeq" id="WP_253783102.1">
    <property type="nucleotide sequence ID" value="NZ_BEWO01000027.1"/>
</dbReference>
<accession>A0ABQ5WEQ7</accession>
<dbReference type="Pfam" id="PF03428">
    <property type="entry name" value="RP-C"/>
    <property type="match status" value="1"/>
</dbReference>
<evidence type="ECO:0000313" key="4">
    <source>
        <dbReference type="EMBL" id="GLQ58294.1"/>
    </source>
</evidence>
<name>A0ABQ5WEQ7_GLUJA</name>
<feature type="domain" description="Plasmid replication protein C N-terminal" evidence="2">
    <location>
        <begin position="22"/>
        <end position="181"/>
    </location>
</feature>
<dbReference type="InterPro" id="IPR005090">
    <property type="entry name" value="RepC_N"/>
</dbReference>
<dbReference type="Proteomes" id="UP001156613">
    <property type="component" value="Unassembled WGS sequence"/>
</dbReference>
<sequence length="451" mass="50372">MTLSSGMEAVAPSLPLSRRGRRRLSLSMLAARDELTTPPPACPGKWDVANVLKSLRGCLPVSRAAAATLIVMVEKTRPEDWEPLGTPFIYAHNATLMGWTGLSRSALQRHIRELAEARFLVPQDGRNGQRGRRWQGQDGEMRVGFNLAALRYRWPELLALADQARQNRERIQFLRTAIADLNEIVRARAECLGQDDAATEAARIMLARLRVRRIETLEGLYEAMVTLHETLDRAGKEGTQPHPVENPDKSERYTPKVRPMGPENGAHYTNTKNIQSSYEVVPVAATGRKRIEAMRRAEPEFPDRPSAETGRSALRGFKGTALFYLEICAGLREFCTSARPSSEDLIVGAEYLSGRIGVSHHAWGQACVVLGRLQAAICVIMMAARLERGAIIHRRDAYFRALVERGATSRLYLDRSLYALRDSRSRETGMLVEAGIMRSRSQTYQNRGKPA</sequence>
<feature type="compositionally biased region" description="Basic and acidic residues" evidence="1">
    <location>
        <begin position="245"/>
        <end position="254"/>
    </location>
</feature>
<protein>
    <recommendedName>
        <fullName evidence="6">Replicator initiator RepC</fullName>
    </recommendedName>
</protein>
<dbReference type="EMBL" id="BSNT01000009">
    <property type="protein sequence ID" value="GLQ58294.1"/>
    <property type="molecule type" value="Genomic_DNA"/>
</dbReference>
<reference evidence="5" key="1">
    <citation type="journal article" date="2019" name="Int. J. Syst. Evol. Microbiol.">
        <title>The Global Catalogue of Microorganisms (GCM) 10K type strain sequencing project: providing services to taxonomists for standard genome sequencing and annotation.</title>
        <authorList>
            <consortium name="The Broad Institute Genomics Platform"/>
            <consortium name="The Broad Institute Genome Sequencing Center for Infectious Disease"/>
            <person name="Wu L."/>
            <person name="Ma J."/>
        </authorList>
    </citation>
    <scope>NUCLEOTIDE SEQUENCE [LARGE SCALE GENOMIC DNA]</scope>
    <source>
        <strain evidence="5">NBRC 3271</strain>
    </source>
</reference>
<feature type="region of interest" description="Disordered" evidence="1">
    <location>
        <begin position="234"/>
        <end position="256"/>
    </location>
</feature>
<feature type="domain" description="Plasmid replication protein C C-terminal" evidence="3">
    <location>
        <begin position="323"/>
        <end position="422"/>
    </location>
</feature>
<evidence type="ECO:0000313" key="5">
    <source>
        <dbReference type="Proteomes" id="UP001156613"/>
    </source>
</evidence>
<gene>
    <name evidence="4" type="ORF">GCM10010937_00950</name>
</gene>
<dbReference type="Pfam" id="PF11800">
    <property type="entry name" value="RP-C_C"/>
    <property type="match status" value="1"/>
</dbReference>
<keyword evidence="5" id="KW-1185">Reference proteome</keyword>
<comment type="caution">
    <text evidence="4">The sequence shown here is derived from an EMBL/GenBank/DDBJ whole genome shotgun (WGS) entry which is preliminary data.</text>
</comment>
<organism evidence="4 5">
    <name type="scientific">Gluconobacter japonicus</name>
    <dbReference type="NCBI Taxonomy" id="376620"/>
    <lineage>
        <taxon>Bacteria</taxon>
        <taxon>Pseudomonadati</taxon>
        <taxon>Pseudomonadota</taxon>
        <taxon>Alphaproteobacteria</taxon>
        <taxon>Acetobacterales</taxon>
        <taxon>Acetobacteraceae</taxon>
        <taxon>Gluconobacter</taxon>
    </lineage>
</organism>